<dbReference type="InterPro" id="IPR016181">
    <property type="entry name" value="Acyl_CoA_acyltransferase"/>
</dbReference>
<dbReference type="CDD" id="cd04301">
    <property type="entry name" value="NAT_SF"/>
    <property type="match status" value="1"/>
</dbReference>
<feature type="domain" description="N-acetyltransferase" evidence="3">
    <location>
        <begin position="5"/>
        <end position="173"/>
    </location>
</feature>
<dbReference type="InterPro" id="IPR051016">
    <property type="entry name" value="Diverse_Substrate_AcTransf"/>
</dbReference>
<name>A0ABR3TDK0_9PEZI</name>
<dbReference type="PANTHER" id="PTHR10545:SF29">
    <property type="entry name" value="GH14572P-RELATED"/>
    <property type="match status" value="1"/>
</dbReference>
<dbReference type="Proteomes" id="UP001521116">
    <property type="component" value="Unassembled WGS sequence"/>
</dbReference>
<accession>A0ABR3TDK0</accession>
<keyword evidence="1" id="KW-0808">Transferase</keyword>
<keyword evidence="5" id="KW-1185">Reference proteome</keyword>
<dbReference type="PANTHER" id="PTHR10545">
    <property type="entry name" value="DIAMINE N-ACETYLTRANSFERASE"/>
    <property type="match status" value="1"/>
</dbReference>
<dbReference type="Pfam" id="PF00583">
    <property type="entry name" value="Acetyltransf_1"/>
    <property type="match status" value="1"/>
</dbReference>
<proteinExistence type="predicted"/>
<dbReference type="SUPFAM" id="SSF55729">
    <property type="entry name" value="Acyl-CoA N-acyltransferases (Nat)"/>
    <property type="match status" value="1"/>
</dbReference>
<protein>
    <submittedName>
        <fullName evidence="4">Peroxygenase 1</fullName>
    </submittedName>
</protein>
<evidence type="ECO:0000259" key="3">
    <source>
        <dbReference type="PROSITE" id="PS51186"/>
    </source>
</evidence>
<dbReference type="EMBL" id="JAJVDC020000003">
    <property type="protein sequence ID" value="KAL1637557.1"/>
    <property type="molecule type" value="Genomic_DNA"/>
</dbReference>
<sequence length="177" mass="19719">MSNQPSIRLARREDVSIILGLIKELAVYENALDSVQATEESLAATLTFAPSSSEQPTPAASSGYAKTFLLTAPEGEVAGMALFFHNYSTWRAKPGIYLEDLFVKPKYRKRGYGKLLIQELAKEVQRTNGGRLEWSCLKWNEPSLKFYAGIGAKQMEEWVGLRVDGEALVKLAESRDE</sequence>
<organism evidence="4 5">
    <name type="scientific">Neofusicoccum ribis</name>
    <dbReference type="NCBI Taxonomy" id="45134"/>
    <lineage>
        <taxon>Eukaryota</taxon>
        <taxon>Fungi</taxon>
        <taxon>Dikarya</taxon>
        <taxon>Ascomycota</taxon>
        <taxon>Pezizomycotina</taxon>
        <taxon>Dothideomycetes</taxon>
        <taxon>Dothideomycetes incertae sedis</taxon>
        <taxon>Botryosphaeriales</taxon>
        <taxon>Botryosphaeriaceae</taxon>
        <taxon>Neofusicoccum</taxon>
    </lineage>
</organism>
<dbReference type="PROSITE" id="PS51186">
    <property type="entry name" value="GNAT"/>
    <property type="match status" value="1"/>
</dbReference>
<evidence type="ECO:0000313" key="4">
    <source>
        <dbReference type="EMBL" id="KAL1637557.1"/>
    </source>
</evidence>
<keyword evidence="2" id="KW-0012">Acyltransferase</keyword>
<evidence type="ECO:0000313" key="5">
    <source>
        <dbReference type="Proteomes" id="UP001521116"/>
    </source>
</evidence>
<reference evidence="4 5" key="1">
    <citation type="submission" date="2024-02" db="EMBL/GenBank/DDBJ databases">
        <title>De novo assembly and annotation of 12 fungi associated with fruit tree decline syndrome in Ontario, Canada.</title>
        <authorList>
            <person name="Sulman M."/>
            <person name="Ellouze W."/>
            <person name="Ilyukhin E."/>
        </authorList>
    </citation>
    <scope>NUCLEOTIDE SEQUENCE [LARGE SCALE GENOMIC DNA]</scope>
    <source>
        <strain evidence="4 5">M1-105</strain>
    </source>
</reference>
<dbReference type="InterPro" id="IPR000182">
    <property type="entry name" value="GNAT_dom"/>
</dbReference>
<evidence type="ECO:0000256" key="2">
    <source>
        <dbReference type="ARBA" id="ARBA00023315"/>
    </source>
</evidence>
<evidence type="ECO:0000256" key="1">
    <source>
        <dbReference type="ARBA" id="ARBA00022679"/>
    </source>
</evidence>
<dbReference type="Gene3D" id="3.40.630.30">
    <property type="match status" value="1"/>
</dbReference>
<gene>
    <name evidence="4" type="primary">ats1</name>
    <name evidence="4" type="ORF">SLS56_000695</name>
</gene>
<comment type="caution">
    <text evidence="4">The sequence shown here is derived from an EMBL/GenBank/DDBJ whole genome shotgun (WGS) entry which is preliminary data.</text>
</comment>